<evidence type="ECO:0000256" key="1">
    <source>
        <dbReference type="SAM" id="Phobius"/>
    </source>
</evidence>
<dbReference type="AlphaFoldDB" id="A0AAV9I7C3"/>
<evidence type="ECO:0000313" key="3">
    <source>
        <dbReference type="Proteomes" id="UP001321749"/>
    </source>
</evidence>
<accession>A0AAV9I7C3</accession>
<organism evidence="2 3">
    <name type="scientific">Cladorrhinum samala</name>
    <dbReference type="NCBI Taxonomy" id="585594"/>
    <lineage>
        <taxon>Eukaryota</taxon>
        <taxon>Fungi</taxon>
        <taxon>Dikarya</taxon>
        <taxon>Ascomycota</taxon>
        <taxon>Pezizomycotina</taxon>
        <taxon>Sordariomycetes</taxon>
        <taxon>Sordariomycetidae</taxon>
        <taxon>Sordariales</taxon>
        <taxon>Podosporaceae</taxon>
        <taxon>Cladorrhinum</taxon>
    </lineage>
</organism>
<keyword evidence="3" id="KW-1185">Reference proteome</keyword>
<evidence type="ECO:0000313" key="2">
    <source>
        <dbReference type="EMBL" id="KAK4466746.1"/>
    </source>
</evidence>
<keyword evidence="1" id="KW-1133">Transmembrane helix</keyword>
<reference evidence="2" key="2">
    <citation type="submission" date="2023-06" db="EMBL/GenBank/DDBJ databases">
        <authorList>
            <consortium name="Lawrence Berkeley National Laboratory"/>
            <person name="Mondo S.J."/>
            <person name="Hensen N."/>
            <person name="Bonometti L."/>
            <person name="Westerberg I."/>
            <person name="Brannstrom I.O."/>
            <person name="Guillou S."/>
            <person name="Cros-Aarteil S."/>
            <person name="Calhoun S."/>
            <person name="Haridas S."/>
            <person name="Kuo A."/>
            <person name="Pangilinan J."/>
            <person name="Riley R."/>
            <person name="Labutti K."/>
            <person name="Andreopoulos B."/>
            <person name="Lipzen A."/>
            <person name="Chen C."/>
            <person name="Yanf M."/>
            <person name="Daum C."/>
            <person name="Ng V."/>
            <person name="Clum A."/>
            <person name="Steindorff A."/>
            <person name="Ohm R."/>
            <person name="Martin F."/>
            <person name="Silar P."/>
            <person name="Natvig D."/>
            <person name="Lalanne C."/>
            <person name="Gautier V."/>
            <person name="Ament-Velasquez S.L."/>
            <person name="Kruys A."/>
            <person name="Hutchinson M.I."/>
            <person name="Powell A.J."/>
            <person name="Barry K."/>
            <person name="Miller A.N."/>
            <person name="Grigoriev I.V."/>
            <person name="Debuchy R."/>
            <person name="Gladieux P."/>
            <person name="Thoren M.H."/>
            <person name="Johannesson H."/>
        </authorList>
    </citation>
    <scope>NUCLEOTIDE SEQUENCE</scope>
    <source>
        <strain evidence="2">PSN324</strain>
    </source>
</reference>
<protein>
    <submittedName>
        <fullName evidence="2">Uncharacterized protein</fullName>
    </submittedName>
</protein>
<name>A0AAV9I7C3_9PEZI</name>
<reference evidence="2" key="1">
    <citation type="journal article" date="2023" name="Mol. Phylogenet. Evol.">
        <title>Genome-scale phylogeny and comparative genomics of the fungal order Sordariales.</title>
        <authorList>
            <person name="Hensen N."/>
            <person name="Bonometti L."/>
            <person name="Westerberg I."/>
            <person name="Brannstrom I.O."/>
            <person name="Guillou S."/>
            <person name="Cros-Aarteil S."/>
            <person name="Calhoun S."/>
            <person name="Haridas S."/>
            <person name="Kuo A."/>
            <person name="Mondo S."/>
            <person name="Pangilinan J."/>
            <person name="Riley R."/>
            <person name="LaButti K."/>
            <person name="Andreopoulos B."/>
            <person name="Lipzen A."/>
            <person name="Chen C."/>
            <person name="Yan M."/>
            <person name="Daum C."/>
            <person name="Ng V."/>
            <person name="Clum A."/>
            <person name="Steindorff A."/>
            <person name="Ohm R.A."/>
            <person name="Martin F."/>
            <person name="Silar P."/>
            <person name="Natvig D.O."/>
            <person name="Lalanne C."/>
            <person name="Gautier V."/>
            <person name="Ament-Velasquez S.L."/>
            <person name="Kruys A."/>
            <person name="Hutchinson M.I."/>
            <person name="Powell A.J."/>
            <person name="Barry K."/>
            <person name="Miller A.N."/>
            <person name="Grigoriev I.V."/>
            <person name="Debuchy R."/>
            <person name="Gladieux P."/>
            <person name="Hiltunen Thoren M."/>
            <person name="Johannesson H."/>
        </authorList>
    </citation>
    <scope>NUCLEOTIDE SEQUENCE</scope>
    <source>
        <strain evidence="2">PSN324</strain>
    </source>
</reference>
<proteinExistence type="predicted"/>
<dbReference type="EMBL" id="MU864930">
    <property type="protein sequence ID" value="KAK4466746.1"/>
    <property type="molecule type" value="Genomic_DNA"/>
</dbReference>
<keyword evidence="1" id="KW-0472">Membrane</keyword>
<sequence>MSTSRMLATIAATTVVTTIAMMSVVITAVALVIIMMIMIVAIATIITLRHAPLAALTTAPLVRAPLAALAAAPLVAAPLVTSAASPPGVTTAVITASASEQLVATTVDTIASASQSVVPRGAAARPVNEASAWEFPPSSAARFTLDKASDAQSMLAWAADRTFKRLGDGDYVVVIKKLERSSLTDPHYGQRTEEELNLIRAAQEDSALDRRQERARALTLTRALPAARPPTWPLPNPVCANCMITGHDLRHCILATEEPGDLYGCPFCNSLASHLPEECPEYIPQAHLTWEYFVKFRAGKCQIRTRSEELTLGYLVRERLRTHPDEAPLPLYPVSRKFAKDQMRERPNLFETHDYKQEPNNLPADPKTATRQAILDDPFLLRPYQTAQEIRQYFAGRRATEFRNDR</sequence>
<comment type="caution">
    <text evidence="2">The sequence shown here is derived from an EMBL/GenBank/DDBJ whole genome shotgun (WGS) entry which is preliminary data.</text>
</comment>
<dbReference type="Proteomes" id="UP001321749">
    <property type="component" value="Unassembled WGS sequence"/>
</dbReference>
<feature type="transmembrane region" description="Helical" evidence="1">
    <location>
        <begin position="20"/>
        <end position="48"/>
    </location>
</feature>
<gene>
    <name evidence="2" type="ORF">QBC42DRAFT_282197</name>
</gene>
<keyword evidence="1" id="KW-0812">Transmembrane</keyword>